<evidence type="ECO:0000256" key="3">
    <source>
        <dbReference type="ARBA" id="ARBA00023098"/>
    </source>
</evidence>
<evidence type="ECO:0000313" key="7">
    <source>
        <dbReference type="Proteomes" id="UP000645217"/>
    </source>
</evidence>
<keyword evidence="3 4" id="KW-0443">Lipid metabolism</keyword>
<reference evidence="6" key="2">
    <citation type="submission" date="2020-09" db="EMBL/GenBank/DDBJ databases">
        <authorList>
            <person name="Sun Q."/>
            <person name="Ohkuma M."/>
        </authorList>
    </citation>
    <scope>NUCLEOTIDE SEQUENCE</scope>
    <source>
        <strain evidence="6">JCM 13064</strain>
    </source>
</reference>
<evidence type="ECO:0000259" key="5">
    <source>
        <dbReference type="PROSITE" id="PS51635"/>
    </source>
</evidence>
<sequence>MEMLVNDKPAIGLALSGGGFRATAFGLGAMRTMHDCGLLSQVKVVSGISGGSLLAAMWAYGPANFDEFDDDVTTLVRRGLQGELAKRALAPRRMIKGMASKIQAFPGLPGQRLRTHARTEALVAALKARPFGSRDITDVTHPNLATVITATDLITTNAVRFGSHASACSAIGPIRGPIPVADAVAASAAFPILLPSLVRTYEFQDNQGRTTPHTVAMTDGGVYDNLGLSALQPGRSRAHTEHVYDLDYVFAIDAGRGRKTKHGAPYLLPRLARSFDITYNKTQDAARAQLNLAAQHGTIRGFLHAYLAMQDRNLPVPVADYVSREKVITYPTNFRAIPAEDFHNLTIRGEQLTRVLLAHYCPELRVLT</sequence>
<dbReference type="GO" id="GO:0016787">
    <property type="term" value="F:hydrolase activity"/>
    <property type="evidence" value="ECO:0007669"/>
    <property type="project" value="UniProtKB-UniRule"/>
</dbReference>
<dbReference type="Proteomes" id="UP000645217">
    <property type="component" value="Unassembled WGS sequence"/>
</dbReference>
<organism evidence="6 7">
    <name type="scientific">Sphaerisporangium melleum</name>
    <dbReference type="NCBI Taxonomy" id="321316"/>
    <lineage>
        <taxon>Bacteria</taxon>
        <taxon>Bacillati</taxon>
        <taxon>Actinomycetota</taxon>
        <taxon>Actinomycetes</taxon>
        <taxon>Streptosporangiales</taxon>
        <taxon>Streptosporangiaceae</taxon>
        <taxon>Sphaerisporangium</taxon>
    </lineage>
</organism>
<feature type="domain" description="PNPLA" evidence="5">
    <location>
        <begin position="13"/>
        <end position="232"/>
    </location>
</feature>
<reference evidence="6" key="1">
    <citation type="journal article" date="2014" name="Int. J. Syst. Evol. Microbiol.">
        <title>Complete genome sequence of Corynebacterium casei LMG S-19264T (=DSM 44701T), isolated from a smear-ripened cheese.</title>
        <authorList>
            <consortium name="US DOE Joint Genome Institute (JGI-PGF)"/>
            <person name="Walter F."/>
            <person name="Albersmeier A."/>
            <person name="Kalinowski J."/>
            <person name="Ruckert C."/>
        </authorList>
    </citation>
    <scope>NUCLEOTIDE SEQUENCE</scope>
    <source>
        <strain evidence="6">JCM 13064</strain>
    </source>
</reference>
<evidence type="ECO:0000313" key="6">
    <source>
        <dbReference type="EMBL" id="GGK81711.1"/>
    </source>
</evidence>
<keyword evidence="2 4" id="KW-0442">Lipid degradation</keyword>
<evidence type="ECO:0000256" key="2">
    <source>
        <dbReference type="ARBA" id="ARBA00022963"/>
    </source>
</evidence>
<evidence type="ECO:0000256" key="1">
    <source>
        <dbReference type="ARBA" id="ARBA00022801"/>
    </source>
</evidence>
<dbReference type="InterPro" id="IPR050301">
    <property type="entry name" value="NTE"/>
</dbReference>
<evidence type="ECO:0000256" key="4">
    <source>
        <dbReference type="PROSITE-ProRule" id="PRU01161"/>
    </source>
</evidence>
<comment type="caution">
    <text evidence="4">Lacks conserved residue(s) required for the propagation of feature annotation.</text>
</comment>
<dbReference type="PROSITE" id="PS51635">
    <property type="entry name" value="PNPLA"/>
    <property type="match status" value="1"/>
</dbReference>
<dbReference type="Pfam" id="PF01734">
    <property type="entry name" value="Patatin"/>
    <property type="match status" value="1"/>
</dbReference>
<keyword evidence="1 4" id="KW-0378">Hydrolase</keyword>
<dbReference type="EMBL" id="BMNT01000012">
    <property type="protein sequence ID" value="GGK81711.1"/>
    <property type="molecule type" value="Genomic_DNA"/>
</dbReference>
<name>A0A917R095_9ACTN</name>
<feature type="active site" description="Nucleophile" evidence="4">
    <location>
        <position position="49"/>
    </location>
</feature>
<feature type="short sequence motif" description="DGA/G" evidence="4">
    <location>
        <begin position="219"/>
        <end position="221"/>
    </location>
</feature>
<feature type="short sequence motif" description="GXSXG" evidence="4">
    <location>
        <begin position="47"/>
        <end position="51"/>
    </location>
</feature>
<feature type="active site" description="Proton acceptor" evidence="4">
    <location>
        <position position="219"/>
    </location>
</feature>
<gene>
    <name evidence="6" type="ORF">GCM10007964_25450</name>
</gene>
<comment type="caution">
    <text evidence="6">The sequence shown here is derived from an EMBL/GenBank/DDBJ whole genome shotgun (WGS) entry which is preliminary data.</text>
</comment>
<dbReference type="InterPro" id="IPR002641">
    <property type="entry name" value="PNPLA_dom"/>
</dbReference>
<accession>A0A917R095</accession>
<dbReference type="GO" id="GO:0016042">
    <property type="term" value="P:lipid catabolic process"/>
    <property type="evidence" value="ECO:0007669"/>
    <property type="project" value="UniProtKB-UniRule"/>
</dbReference>
<proteinExistence type="predicted"/>
<dbReference type="InterPro" id="IPR016035">
    <property type="entry name" value="Acyl_Trfase/lysoPLipase"/>
</dbReference>
<protein>
    <recommendedName>
        <fullName evidence="5">PNPLA domain-containing protein</fullName>
    </recommendedName>
</protein>
<dbReference type="AlphaFoldDB" id="A0A917R095"/>
<dbReference type="PANTHER" id="PTHR14226">
    <property type="entry name" value="NEUROPATHY TARGET ESTERASE/SWISS CHEESE D.MELANOGASTER"/>
    <property type="match status" value="1"/>
</dbReference>
<keyword evidence="7" id="KW-1185">Reference proteome</keyword>
<dbReference type="RefSeq" id="WP_380770763.1">
    <property type="nucleotide sequence ID" value="NZ_JBHMEE010000057.1"/>
</dbReference>
<dbReference type="PANTHER" id="PTHR14226:SF78">
    <property type="entry name" value="SLR0060 PROTEIN"/>
    <property type="match status" value="1"/>
</dbReference>
<dbReference type="SUPFAM" id="SSF52151">
    <property type="entry name" value="FabD/lysophospholipase-like"/>
    <property type="match status" value="1"/>
</dbReference>
<dbReference type="Gene3D" id="3.40.1090.10">
    <property type="entry name" value="Cytosolic phospholipase A2 catalytic domain"/>
    <property type="match status" value="2"/>
</dbReference>